<evidence type="ECO:0000259" key="1">
    <source>
        <dbReference type="Pfam" id="PF09313"/>
    </source>
</evidence>
<dbReference type="InterPro" id="IPR021948">
    <property type="entry name" value="DUF3565"/>
</dbReference>
<dbReference type="Pfam" id="PF09313">
    <property type="entry name" value="TehB-like"/>
    <property type="match status" value="1"/>
</dbReference>
<reference evidence="2 3" key="1">
    <citation type="submission" date="2015-09" db="EMBL/GenBank/DDBJ databases">
        <title>Sorangium comparison.</title>
        <authorList>
            <person name="Zaburannyi N."/>
            <person name="Bunk B."/>
            <person name="Overmann J."/>
            <person name="Mueller R."/>
        </authorList>
    </citation>
    <scope>NUCLEOTIDE SEQUENCE [LARGE SCALE GENOMIC DNA]</scope>
    <source>
        <strain evidence="2 3">So ceGT47</strain>
    </source>
</reference>
<organism evidence="2 3">
    <name type="scientific">Sorangium cellulosum</name>
    <name type="common">Polyangium cellulosum</name>
    <dbReference type="NCBI Taxonomy" id="56"/>
    <lineage>
        <taxon>Bacteria</taxon>
        <taxon>Pseudomonadati</taxon>
        <taxon>Myxococcota</taxon>
        <taxon>Polyangia</taxon>
        <taxon>Polyangiales</taxon>
        <taxon>Polyangiaceae</taxon>
        <taxon>Sorangium</taxon>
    </lineage>
</organism>
<dbReference type="EMBL" id="CP012670">
    <property type="protein sequence ID" value="AUX23812.1"/>
    <property type="molecule type" value="Genomic_DNA"/>
</dbReference>
<dbReference type="Gene3D" id="2.60.120.10">
    <property type="entry name" value="Jelly Rolls"/>
    <property type="match status" value="1"/>
</dbReference>
<dbReference type="SUPFAM" id="SSF51197">
    <property type="entry name" value="Clavaminate synthase-like"/>
    <property type="match status" value="1"/>
</dbReference>
<accession>A0A4V0NDT7</accession>
<gene>
    <name evidence="2" type="ORF">SOCEGT47_043420</name>
</gene>
<evidence type="ECO:0000313" key="2">
    <source>
        <dbReference type="EMBL" id="AUX23812.1"/>
    </source>
</evidence>
<sequence length="154" mass="17443">MLRPITGYHQDEANDWVAELSCGHGQHVRHKPPLVTRPWVLTPEGRASMLGTELDCVRCDRLEVPDGLVAYKRTPEFDESTIPDGLRKNHATRAGVWGMIHVLSGRLRYRIDGLDGRELLLDPETRGIVLPEVLHHVDPEGPVRFFVEFHRKGG</sequence>
<feature type="domain" description="TehB/YeaR-like" evidence="1">
    <location>
        <begin position="72"/>
        <end position="147"/>
    </location>
</feature>
<protein>
    <recommendedName>
        <fullName evidence="1">TehB/YeaR-like domain-containing protein</fullName>
    </recommendedName>
</protein>
<dbReference type="InterPro" id="IPR015392">
    <property type="entry name" value="TehB/YeaR-like_dom"/>
</dbReference>
<dbReference type="Proteomes" id="UP000295781">
    <property type="component" value="Chromosome"/>
</dbReference>
<dbReference type="RefSeq" id="WP_129349259.1">
    <property type="nucleotide sequence ID" value="NZ_CP012670.1"/>
</dbReference>
<evidence type="ECO:0000313" key="3">
    <source>
        <dbReference type="Proteomes" id="UP000295781"/>
    </source>
</evidence>
<name>A0A4V0NDT7_SORCE</name>
<dbReference type="InterPro" id="IPR014710">
    <property type="entry name" value="RmlC-like_jellyroll"/>
</dbReference>
<dbReference type="Pfam" id="PF12088">
    <property type="entry name" value="DUF3565"/>
    <property type="match status" value="1"/>
</dbReference>
<dbReference type="AlphaFoldDB" id="A0A4V0NDT7"/>
<dbReference type="OrthoDB" id="9801656at2"/>
<proteinExistence type="predicted"/>